<evidence type="ECO:0008006" key="3">
    <source>
        <dbReference type="Google" id="ProtNLM"/>
    </source>
</evidence>
<keyword evidence="2" id="KW-1185">Reference proteome</keyword>
<dbReference type="GO" id="GO:0006355">
    <property type="term" value="P:regulation of DNA-templated transcription"/>
    <property type="evidence" value="ECO:0007669"/>
    <property type="project" value="InterPro"/>
</dbReference>
<sequence>MRIEERTEAVADIVSRLDAEPGEKELVASLLHDTLRAAADAGVALTPEQRLGVGTHMLAAVRRGASREVLPPVGTDTLEQVSRTALDLSRSILEPFAAAQGYEWNDTEVLLLAVHFEAAMEG</sequence>
<proteinExistence type="predicted"/>
<name>A0A2V5K4M4_9BACL</name>
<dbReference type="OrthoDB" id="4239925at2"/>
<dbReference type="Gene3D" id="1.10.1790.10">
    <property type="entry name" value="PRD domain"/>
    <property type="match status" value="1"/>
</dbReference>
<gene>
    <name evidence="1" type="ORF">DLM86_21085</name>
</gene>
<evidence type="ECO:0000313" key="1">
    <source>
        <dbReference type="EMBL" id="PYI52663.1"/>
    </source>
</evidence>
<dbReference type="SUPFAM" id="SSF63520">
    <property type="entry name" value="PTS-regulatory domain, PRD"/>
    <property type="match status" value="1"/>
</dbReference>
<organism evidence="1 2">
    <name type="scientific">Paenibacillus flagellatus</name>
    <dbReference type="NCBI Taxonomy" id="2211139"/>
    <lineage>
        <taxon>Bacteria</taxon>
        <taxon>Bacillati</taxon>
        <taxon>Bacillota</taxon>
        <taxon>Bacilli</taxon>
        <taxon>Bacillales</taxon>
        <taxon>Paenibacillaceae</taxon>
        <taxon>Paenibacillus</taxon>
    </lineage>
</organism>
<accession>A0A2V5K4M4</accession>
<protein>
    <recommendedName>
        <fullName evidence="3">PRD domain-containing protein</fullName>
    </recommendedName>
</protein>
<reference evidence="1 2" key="1">
    <citation type="submission" date="2018-05" db="EMBL/GenBank/DDBJ databases">
        <title>Paenibacillus flagellatus sp. nov., isolated from selenium mineral soil.</title>
        <authorList>
            <person name="Dai X."/>
        </authorList>
    </citation>
    <scope>NUCLEOTIDE SEQUENCE [LARGE SCALE GENOMIC DNA]</scope>
    <source>
        <strain evidence="1 2">DXL2</strain>
    </source>
</reference>
<dbReference type="InterPro" id="IPR036634">
    <property type="entry name" value="PRD_sf"/>
</dbReference>
<comment type="caution">
    <text evidence="1">The sequence shown here is derived from an EMBL/GenBank/DDBJ whole genome shotgun (WGS) entry which is preliminary data.</text>
</comment>
<dbReference type="Proteomes" id="UP000247476">
    <property type="component" value="Unassembled WGS sequence"/>
</dbReference>
<dbReference type="AlphaFoldDB" id="A0A2V5K4M4"/>
<dbReference type="EMBL" id="QJVJ01000009">
    <property type="protein sequence ID" value="PYI52663.1"/>
    <property type="molecule type" value="Genomic_DNA"/>
</dbReference>
<dbReference type="RefSeq" id="WP_110842031.1">
    <property type="nucleotide sequence ID" value="NZ_QJVJ01000009.1"/>
</dbReference>
<evidence type="ECO:0000313" key="2">
    <source>
        <dbReference type="Proteomes" id="UP000247476"/>
    </source>
</evidence>